<dbReference type="CDD" id="cd09173">
    <property type="entry name" value="PLDc_Nuc_like_unchar1_2"/>
    <property type="match status" value="1"/>
</dbReference>
<feature type="domain" description="PLD phosphodiesterase" evidence="8">
    <location>
        <begin position="410"/>
        <end position="437"/>
    </location>
</feature>
<dbReference type="EC" id="3.1.4.4" evidence="3"/>
<proteinExistence type="inferred from homology"/>
<feature type="region of interest" description="Disordered" evidence="7">
    <location>
        <begin position="490"/>
        <end position="518"/>
    </location>
</feature>
<dbReference type="InterPro" id="IPR025202">
    <property type="entry name" value="PLD-like_dom"/>
</dbReference>
<comment type="similarity">
    <text evidence="2">Belongs to the phospholipase D family.</text>
</comment>
<protein>
    <recommendedName>
        <fullName evidence="3">phospholipase D</fullName>
        <ecNumber evidence="3">3.1.4.4</ecNumber>
    </recommendedName>
</protein>
<gene>
    <name evidence="9" type="ORF">L3556_02110</name>
</gene>
<evidence type="ECO:0000256" key="5">
    <source>
        <dbReference type="ARBA" id="ARBA00022963"/>
    </source>
</evidence>
<accession>A0ABT6EW47</accession>
<dbReference type="PANTHER" id="PTHR43856:SF1">
    <property type="entry name" value="MITOCHONDRIAL CARDIOLIPIN HYDROLASE"/>
    <property type="match status" value="1"/>
</dbReference>
<dbReference type="InterPro" id="IPR010994">
    <property type="entry name" value="RuvA_2-like"/>
</dbReference>
<dbReference type="SUPFAM" id="SSF47781">
    <property type="entry name" value="RuvA domain 2-like"/>
    <property type="match status" value="1"/>
</dbReference>
<dbReference type="InterPro" id="IPR003583">
    <property type="entry name" value="Hlx-hairpin-Hlx_DNA-bd_motif"/>
</dbReference>
<dbReference type="RefSeq" id="WP_277865649.1">
    <property type="nucleotide sequence ID" value="NZ_JAKKUT010000001.1"/>
</dbReference>
<comment type="caution">
    <text evidence="9">The sequence shown here is derived from an EMBL/GenBank/DDBJ whole genome shotgun (WGS) entry which is preliminary data.</text>
</comment>
<evidence type="ECO:0000256" key="7">
    <source>
        <dbReference type="SAM" id="MobiDB-lite"/>
    </source>
</evidence>
<feature type="domain" description="PLD phosphodiesterase" evidence="8">
    <location>
        <begin position="199"/>
        <end position="226"/>
    </location>
</feature>
<dbReference type="CDD" id="cd09116">
    <property type="entry name" value="PLDc_Nuc_like"/>
    <property type="match status" value="1"/>
</dbReference>
<dbReference type="EMBL" id="JAKKUT010000001">
    <property type="protein sequence ID" value="MDG2989734.1"/>
    <property type="molecule type" value="Genomic_DNA"/>
</dbReference>
<dbReference type="SMART" id="SM00278">
    <property type="entry name" value="HhH1"/>
    <property type="match status" value="2"/>
</dbReference>
<organism evidence="9 10">
    <name type="scientific">Candidatus Synechococcus calcipolaris G9</name>
    <dbReference type="NCBI Taxonomy" id="1497997"/>
    <lineage>
        <taxon>Bacteria</taxon>
        <taxon>Bacillati</taxon>
        <taxon>Cyanobacteriota</taxon>
        <taxon>Cyanophyceae</taxon>
        <taxon>Synechococcales</taxon>
        <taxon>Synechococcaceae</taxon>
        <taxon>Synechococcus</taxon>
    </lineage>
</organism>
<dbReference type="PROSITE" id="PS50035">
    <property type="entry name" value="PLD"/>
    <property type="match status" value="2"/>
</dbReference>
<dbReference type="Proteomes" id="UP001154265">
    <property type="component" value="Unassembled WGS sequence"/>
</dbReference>
<dbReference type="Pfam" id="PF12836">
    <property type="entry name" value="HHH_3"/>
    <property type="match status" value="1"/>
</dbReference>
<evidence type="ECO:0000256" key="4">
    <source>
        <dbReference type="ARBA" id="ARBA00022801"/>
    </source>
</evidence>
<evidence type="ECO:0000313" key="9">
    <source>
        <dbReference type="EMBL" id="MDG2989734.1"/>
    </source>
</evidence>
<evidence type="ECO:0000259" key="8">
    <source>
        <dbReference type="PROSITE" id="PS50035"/>
    </source>
</evidence>
<keyword evidence="5" id="KW-0442">Lipid degradation</keyword>
<feature type="compositionally biased region" description="Low complexity" evidence="7">
    <location>
        <begin position="499"/>
        <end position="516"/>
    </location>
</feature>
<dbReference type="PANTHER" id="PTHR43856">
    <property type="entry name" value="CARDIOLIPIN HYDROLASE"/>
    <property type="match status" value="1"/>
</dbReference>
<dbReference type="SMART" id="SM00155">
    <property type="entry name" value="PLDc"/>
    <property type="match status" value="2"/>
</dbReference>
<sequence>MLTSPSTLAKFLRKHWRYLILFVIGLLIALVILSQFRSQPLLVGNLSPLPQHPLLHVHMNNSQAHTFTEPYRPYTRQGEDFEKIMIDEIKQAKAAVEVAVQEFRLPNLAHALVDRKKAGLNVRVVMENTYTKSWAKYSQAELDNLDPRMRERYHDWVNLMDTDGDGRASDREIAERDVITILEQGNVPWIDDTADGSKGSMLMHHKFVVIDGEKLIATTANFTLSDVHGDIGVPDTRGNANSLLVIDSRDLAKLFIEEFNIMWGDGPGGAPDSLFGVQKPFRPTQRVQVGDVTVDVKFSPASRSIAWADTTNGLIAHVLTQARKTIDMALFVFSDQEISKALEPKNDQGVKIRTLIDPGFIYRDFSEGLDMLGVALANTGQARQGKCYYEAGNNPWKNPIETVGTPELARGDKLHHKYGLVDNQTVIVGSHNWSAAANRGNDEFLLVIYQPTVAAHYEREFERLYANSRLGVPDSLRQRIAKQLQDCGGEIATREESQTTARTSTPSPSPSPAAASGGVINLNSASLEELTSLPGIGPKIAGEIIKSREQKPFASIDDVKAVPGIGPRIMERIQDRVTW</sequence>
<dbReference type="SUPFAM" id="SSF56024">
    <property type="entry name" value="Phospholipase D/nuclease"/>
    <property type="match status" value="2"/>
</dbReference>
<evidence type="ECO:0000256" key="6">
    <source>
        <dbReference type="ARBA" id="ARBA00023098"/>
    </source>
</evidence>
<keyword evidence="4" id="KW-0378">Hydrolase</keyword>
<dbReference type="Pfam" id="PF13091">
    <property type="entry name" value="PLDc_2"/>
    <property type="match status" value="2"/>
</dbReference>
<keyword evidence="10" id="KW-1185">Reference proteome</keyword>
<dbReference type="InterPro" id="IPR001736">
    <property type="entry name" value="PLipase_D/transphosphatidylase"/>
</dbReference>
<dbReference type="Gene3D" id="3.30.870.10">
    <property type="entry name" value="Endonuclease Chain A"/>
    <property type="match status" value="2"/>
</dbReference>
<name>A0ABT6EW47_9SYNE</name>
<reference evidence="9" key="2">
    <citation type="submission" date="2022-01" db="EMBL/GenBank/DDBJ databases">
        <authorList>
            <person name="Zivanovic Y."/>
            <person name="Moreira D."/>
            <person name="Lopez-Garcia P."/>
        </authorList>
    </citation>
    <scope>NUCLEOTIDE SEQUENCE</scope>
    <source>
        <strain evidence="9">G9</strain>
    </source>
</reference>
<keyword evidence="6" id="KW-0443">Lipid metabolism</keyword>
<evidence type="ECO:0000256" key="3">
    <source>
        <dbReference type="ARBA" id="ARBA00012027"/>
    </source>
</evidence>
<evidence type="ECO:0000256" key="2">
    <source>
        <dbReference type="ARBA" id="ARBA00008664"/>
    </source>
</evidence>
<dbReference type="Gene3D" id="1.10.150.320">
    <property type="entry name" value="Photosystem II 12 kDa extrinsic protein"/>
    <property type="match status" value="1"/>
</dbReference>
<evidence type="ECO:0000256" key="1">
    <source>
        <dbReference type="ARBA" id="ARBA00000798"/>
    </source>
</evidence>
<reference evidence="9" key="1">
    <citation type="journal article" date="2022" name="Genome Biol. Evol.">
        <title>A New Gene Family Diagnostic for Intracellular Biomineralization of Amorphous Ca Carbonates by Cyanobacteria.</title>
        <authorList>
            <person name="Benzerara K."/>
            <person name="Duprat E."/>
            <person name="Bitard-Feildel T."/>
            <person name="Caumes G."/>
            <person name="Cassier-Chauvat C."/>
            <person name="Chauvat F."/>
            <person name="Dezi M."/>
            <person name="Diop S.I."/>
            <person name="Gaschignard G."/>
            <person name="Gorgen S."/>
            <person name="Gugger M."/>
            <person name="Lopez-Garcia P."/>
            <person name="Millet M."/>
            <person name="Skouri-Panet F."/>
            <person name="Moreira D."/>
            <person name="Callebaut I."/>
        </authorList>
    </citation>
    <scope>NUCLEOTIDE SEQUENCE</scope>
    <source>
        <strain evidence="9">G9</strain>
    </source>
</reference>
<dbReference type="InterPro" id="IPR051406">
    <property type="entry name" value="PLD_domain"/>
</dbReference>
<comment type="catalytic activity">
    <reaction evidence="1">
        <text>a 1,2-diacyl-sn-glycero-3-phosphocholine + H2O = a 1,2-diacyl-sn-glycero-3-phosphate + choline + H(+)</text>
        <dbReference type="Rhea" id="RHEA:14445"/>
        <dbReference type="ChEBI" id="CHEBI:15354"/>
        <dbReference type="ChEBI" id="CHEBI:15377"/>
        <dbReference type="ChEBI" id="CHEBI:15378"/>
        <dbReference type="ChEBI" id="CHEBI:57643"/>
        <dbReference type="ChEBI" id="CHEBI:58608"/>
        <dbReference type="EC" id="3.1.4.4"/>
    </reaction>
</comment>
<evidence type="ECO:0000313" key="10">
    <source>
        <dbReference type="Proteomes" id="UP001154265"/>
    </source>
</evidence>